<comment type="subcellular location">
    <subcellularLocation>
        <location evidence="1">Nucleus</location>
    </subcellularLocation>
</comment>
<evidence type="ECO:0000256" key="2">
    <source>
        <dbReference type="ARBA" id="ARBA00023242"/>
    </source>
</evidence>
<keyword evidence="4" id="KW-1185">Reference proteome</keyword>
<keyword evidence="3" id="KW-0812">Transmembrane</keyword>
<dbReference type="EMBL" id="CYGV01001693">
    <property type="protein sequence ID" value="CUA76463.1"/>
    <property type="molecule type" value="Genomic_DNA"/>
</dbReference>
<keyword evidence="3" id="KW-0472">Membrane</keyword>
<dbReference type="Proteomes" id="UP000044841">
    <property type="component" value="Unassembled WGS sequence"/>
</dbReference>
<keyword evidence="2" id="KW-0539">Nucleus</keyword>
<protein>
    <submittedName>
        <fullName evidence="3">Ferric reductase transmembrane component 4</fullName>
    </submittedName>
</protein>
<dbReference type="AlphaFoldDB" id="A0A0K6GCZ6"/>
<dbReference type="GO" id="GO:0005634">
    <property type="term" value="C:nucleus"/>
    <property type="evidence" value="ECO:0007669"/>
    <property type="project" value="UniProtKB-SubCell"/>
</dbReference>
<accession>A0A0K6GCZ6</accession>
<reference evidence="3 4" key="1">
    <citation type="submission" date="2015-07" db="EMBL/GenBank/DDBJ databases">
        <authorList>
            <person name="Noorani M."/>
        </authorList>
    </citation>
    <scope>NUCLEOTIDE SEQUENCE [LARGE SCALE GENOMIC DNA]</scope>
    <source>
        <strain evidence="3">BBA 69670</strain>
    </source>
</reference>
<name>A0A0K6GCZ6_9AGAM</name>
<evidence type="ECO:0000256" key="1">
    <source>
        <dbReference type="ARBA" id="ARBA00004123"/>
    </source>
</evidence>
<gene>
    <name evidence="3" type="ORF">RSOLAG22IIIB_12307</name>
</gene>
<sequence length="591" mass="66649">MEVSNISSSLETNHQDLAGTLTPYTPGSFLDSTFSLAWPSDQLRQTSPQLTAPSQLDDDVDESDDLEDVQSAVIGFLALDQTVESNGLPFVLQGCATWLSYSTYEPLSVVQSARNDILRTYVMGEQPRQILHLLTNTVNELTRSAEYDPAESTCFLALEAIFQQILAEAGAHIESTRGLNQQQANEAMLFVNQASARLTVYPIDLSPSKWIFTKCRVESLTNILAFLQLAAPIFRRACPDPLDGFINLPTLFTTTNPVLYYYIMMDVLLAMLTVRPMFFRYTVRFTPEAHESLFSGVEGRSLRCTCGIPDRLVMMFAYMNGLFEDFGSYIPKHMTDELEQDIKRMKPIVGVSTEPFLMIGRMVVQQAWFQAALIYLYMGLCGYDSTDARVVTARSRFIKLLASTKPQRTIDSFMVFPLVILGVATESQEERNMVRQRMLGVPECARPGRMGNDFVRMLENIWSKRCPVVWSDLRGACWEVIAETPVASEEDLLATLQLNLVFKDLHLTMRPRWFKKPEAITGLRSFVIITFEDPDGLVERNLLKFTVYAFGEQTAIKKWHDTPPSCWKGSSSSLIIVIPVMATDIRGDGMF</sequence>
<dbReference type="PANTHER" id="PTHR37534">
    <property type="entry name" value="TRANSCRIPTIONAL ACTIVATOR PROTEIN UGA3"/>
    <property type="match status" value="1"/>
</dbReference>
<dbReference type="PANTHER" id="PTHR37534:SF46">
    <property type="entry name" value="ZN(II)2CYS6 TRANSCRIPTION FACTOR (EUROFUNG)"/>
    <property type="match status" value="1"/>
</dbReference>
<evidence type="ECO:0000313" key="4">
    <source>
        <dbReference type="Proteomes" id="UP000044841"/>
    </source>
</evidence>
<dbReference type="Pfam" id="PF11951">
    <property type="entry name" value="Fungal_trans_2"/>
    <property type="match status" value="1"/>
</dbReference>
<evidence type="ECO:0000313" key="3">
    <source>
        <dbReference type="EMBL" id="CUA76463.1"/>
    </source>
</evidence>
<organism evidence="3 4">
    <name type="scientific">Rhizoctonia solani</name>
    <dbReference type="NCBI Taxonomy" id="456999"/>
    <lineage>
        <taxon>Eukaryota</taxon>
        <taxon>Fungi</taxon>
        <taxon>Dikarya</taxon>
        <taxon>Basidiomycota</taxon>
        <taxon>Agaricomycotina</taxon>
        <taxon>Agaricomycetes</taxon>
        <taxon>Cantharellales</taxon>
        <taxon>Ceratobasidiaceae</taxon>
        <taxon>Rhizoctonia</taxon>
    </lineage>
</organism>
<dbReference type="InterPro" id="IPR021858">
    <property type="entry name" value="Fun_TF"/>
</dbReference>
<proteinExistence type="predicted"/>